<sequence length="54" mass="6243">MDLWKFRTSRPLWKPRLCGVADLRACGPFSHLAAMVSTWFQNAEVQKQENHGQV</sequence>
<accession>C1F9N6</accession>
<name>C1F9N6_ACIC5</name>
<dbReference type="EMBL" id="CP001472">
    <property type="protein sequence ID" value="ACO33577.1"/>
    <property type="molecule type" value="Genomic_DNA"/>
</dbReference>
<gene>
    <name evidence="1" type="ordered locus">ACP_2195</name>
</gene>
<dbReference type="KEGG" id="aca:ACP_2195"/>
<organism evidence="1 2">
    <name type="scientific">Acidobacterium capsulatum (strain ATCC 51196 / DSM 11244 / BCRC 80197 / JCM 7670 / NBRC 15755 / NCIMB 13165 / 161)</name>
    <dbReference type="NCBI Taxonomy" id="240015"/>
    <lineage>
        <taxon>Bacteria</taxon>
        <taxon>Pseudomonadati</taxon>
        <taxon>Acidobacteriota</taxon>
        <taxon>Terriglobia</taxon>
        <taxon>Terriglobales</taxon>
        <taxon>Acidobacteriaceae</taxon>
        <taxon>Acidobacterium</taxon>
    </lineage>
</organism>
<dbReference type="STRING" id="240015.ACP_2195"/>
<evidence type="ECO:0000313" key="2">
    <source>
        <dbReference type="Proteomes" id="UP000002207"/>
    </source>
</evidence>
<keyword evidence="2" id="KW-1185">Reference proteome</keyword>
<dbReference type="AlphaFoldDB" id="C1F9N6"/>
<protein>
    <submittedName>
        <fullName evidence="1">Uncharacterized protein</fullName>
    </submittedName>
</protein>
<proteinExistence type="predicted"/>
<reference evidence="1 2" key="1">
    <citation type="journal article" date="2009" name="Appl. Environ. Microbiol.">
        <title>Three genomes from the phylum Acidobacteria provide insight into the lifestyles of these microorganisms in soils.</title>
        <authorList>
            <person name="Ward N.L."/>
            <person name="Challacombe J.F."/>
            <person name="Janssen P.H."/>
            <person name="Henrissat B."/>
            <person name="Coutinho P.M."/>
            <person name="Wu M."/>
            <person name="Xie G."/>
            <person name="Haft D.H."/>
            <person name="Sait M."/>
            <person name="Badger J."/>
            <person name="Barabote R.D."/>
            <person name="Bradley B."/>
            <person name="Brettin T.S."/>
            <person name="Brinkac L.M."/>
            <person name="Bruce D."/>
            <person name="Creasy T."/>
            <person name="Daugherty S.C."/>
            <person name="Davidsen T.M."/>
            <person name="DeBoy R.T."/>
            <person name="Detter J.C."/>
            <person name="Dodson R.J."/>
            <person name="Durkin A.S."/>
            <person name="Ganapathy A."/>
            <person name="Gwinn-Giglio M."/>
            <person name="Han C.S."/>
            <person name="Khouri H."/>
            <person name="Kiss H."/>
            <person name="Kothari S.P."/>
            <person name="Madupu R."/>
            <person name="Nelson K.E."/>
            <person name="Nelson W.C."/>
            <person name="Paulsen I."/>
            <person name="Penn K."/>
            <person name="Ren Q."/>
            <person name="Rosovitz M.J."/>
            <person name="Selengut J.D."/>
            <person name="Shrivastava S."/>
            <person name="Sullivan S.A."/>
            <person name="Tapia R."/>
            <person name="Thompson L.S."/>
            <person name="Watkins K.L."/>
            <person name="Yang Q."/>
            <person name="Yu C."/>
            <person name="Zafar N."/>
            <person name="Zhou L."/>
            <person name="Kuske C.R."/>
        </authorList>
    </citation>
    <scope>NUCLEOTIDE SEQUENCE [LARGE SCALE GENOMIC DNA]</scope>
    <source>
        <strain evidence="2">ATCC 51196 / DSM 11244 / BCRC 80197 / JCM 7670 / NBRC 15755 / NCIMB 13165 / 161</strain>
    </source>
</reference>
<evidence type="ECO:0000313" key="1">
    <source>
        <dbReference type="EMBL" id="ACO33577.1"/>
    </source>
</evidence>
<dbReference type="Proteomes" id="UP000002207">
    <property type="component" value="Chromosome"/>
</dbReference>
<dbReference type="HOGENOM" id="CLU_3039376_0_0_0"/>
<dbReference type="InParanoid" id="C1F9N6"/>